<evidence type="ECO:0000256" key="1">
    <source>
        <dbReference type="SAM" id="SignalP"/>
    </source>
</evidence>
<protein>
    <recommendedName>
        <fullName evidence="2">Amine oxidase domain-containing protein</fullName>
    </recommendedName>
</protein>
<dbReference type="Pfam" id="PF01593">
    <property type="entry name" value="Amino_oxidase"/>
    <property type="match status" value="1"/>
</dbReference>
<dbReference type="InterPro" id="IPR036188">
    <property type="entry name" value="FAD/NAD-bd_sf"/>
</dbReference>
<dbReference type="EMBL" id="HBFX01023327">
    <property type="protein sequence ID" value="CAD8959851.1"/>
    <property type="molecule type" value="Transcribed_RNA"/>
</dbReference>
<accession>A0A6U4KEZ1</accession>
<sequence length="542" mass="58534">MASTRCFLAAALVLTALSLADSFAPASFTPTLAPRAHVSRNNPLSLSPRSRLAAPLRGPLPARIPALLGGMRCKAADGEEWRAEEKVIVVGGGVAGLSCAIQLSQKGIPVTVVEASDGIGGRVRSDIVDGFVLDRGFQIFLTSYPEAQRLLDYNQLSLQPFYAGALVRHNGGFHRVSDPFRHPVDSIFTLLPTHPIGSILDKILVGVLRLQSLVGPLDDLWRRPDEKIDDRLKSDVFFGQGFSEEMIDRFFRPFLGGIFFDNTLRTTARELDFTFRMLALGENCLPEKGLQAVSDYMGGLLPEGSIMLNSPVKAVSADGGGVTLASGEKLAASAVVLATEGNVARELMSTAGVRMGAEGEPKKTTCLYFSIDGDAPTDEPILYLNGDGVYDAENTCKVNNMCFPSLVAPSYAPEGKHLASVSLIGIPEGMGDEDIAQEVKKQLSGWFGEQVDQWELLKVYRIDYCQPNQEPPTDRDEEQEVAPYLFLAGDHTDSASLNGALRSGTRCAKLVSDALVPLLVGRNKRVVDAYAKEQGVDTMQTP</sequence>
<dbReference type="Gene3D" id="3.90.660.20">
    <property type="entry name" value="Protoporphyrinogen oxidase, mitochondrial, domain 2"/>
    <property type="match status" value="1"/>
</dbReference>
<evidence type="ECO:0000259" key="2">
    <source>
        <dbReference type="Pfam" id="PF01593"/>
    </source>
</evidence>
<gene>
    <name evidence="3" type="ORF">HAND00432_LOCUS14181</name>
</gene>
<dbReference type="Gene3D" id="3.50.50.60">
    <property type="entry name" value="FAD/NAD(P)-binding domain"/>
    <property type="match status" value="1"/>
</dbReference>
<dbReference type="AlphaFoldDB" id="A0A6U4KEZ1"/>
<dbReference type="PANTHER" id="PTHR42841">
    <property type="entry name" value="AMINE OXIDASE"/>
    <property type="match status" value="1"/>
</dbReference>
<dbReference type="InterPro" id="IPR002937">
    <property type="entry name" value="Amino_oxidase"/>
</dbReference>
<feature type="chain" id="PRO_5030160326" description="Amine oxidase domain-containing protein" evidence="1">
    <location>
        <begin position="21"/>
        <end position="542"/>
    </location>
</feature>
<feature type="domain" description="Amine oxidase" evidence="2">
    <location>
        <begin position="94"/>
        <end position="511"/>
    </location>
</feature>
<reference evidence="3" key="1">
    <citation type="submission" date="2021-01" db="EMBL/GenBank/DDBJ databases">
        <authorList>
            <person name="Corre E."/>
            <person name="Pelletier E."/>
            <person name="Niang G."/>
            <person name="Scheremetjew M."/>
            <person name="Finn R."/>
            <person name="Kale V."/>
            <person name="Holt S."/>
            <person name="Cochrane G."/>
            <person name="Meng A."/>
            <person name="Brown T."/>
            <person name="Cohen L."/>
        </authorList>
    </citation>
    <scope>NUCLEOTIDE SEQUENCE</scope>
    <source>
        <strain evidence="3">CCMP644</strain>
    </source>
</reference>
<organism evidence="3">
    <name type="scientific">Hemiselmis andersenii</name>
    <name type="common">Cryptophyte alga</name>
    <dbReference type="NCBI Taxonomy" id="464988"/>
    <lineage>
        <taxon>Eukaryota</taxon>
        <taxon>Cryptophyceae</taxon>
        <taxon>Cryptomonadales</taxon>
        <taxon>Hemiselmidaceae</taxon>
        <taxon>Hemiselmis</taxon>
    </lineage>
</organism>
<dbReference type="SUPFAM" id="SSF51905">
    <property type="entry name" value="FAD/NAD(P)-binding domain"/>
    <property type="match status" value="1"/>
</dbReference>
<dbReference type="GO" id="GO:0016491">
    <property type="term" value="F:oxidoreductase activity"/>
    <property type="evidence" value="ECO:0007669"/>
    <property type="project" value="InterPro"/>
</dbReference>
<dbReference type="Gene3D" id="1.10.3110.10">
    <property type="entry name" value="protoporphyrinogen ix oxidase, domain 3"/>
    <property type="match status" value="1"/>
</dbReference>
<name>A0A6U4KEZ1_HEMAN</name>
<keyword evidence="1" id="KW-0732">Signal</keyword>
<proteinExistence type="predicted"/>
<evidence type="ECO:0000313" key="3">
    <source>
        <dbReference type="EMBL" id="CAD8959851.1"/>
    </source>
</evidence>
<feature type="signal peptide" evidence="1">
    <location>
        <begin position="1"/>
        <end position="20"/>
    </location>
</feature>